<dbReference type="Pfam" id="PF01419">
    <property type="entry name" value="Jacalin"/>
    <property type="match status" value="1"/>
</dbReference>
<keyword evidence="2" id="KW-0430">Lectin</keyword>
<keyword evidence="3" id="KW-0175">Coiled coil</keyword>
<dbReference type="GO" id="GO:0030246">
    <property type="term" value="F:carbohydrate binding"/>
    <property type="evidence" value="ECO:0007669"/>
    <property type="project" value="UniProtKB-KW"/>
</dbReference>
<keyword evidence="6" id="KW-1185">Reference proteome</keyword>
<reference evidence="5 6" key="1">
    <citation type="journal article" date="2017" name="Genome Biol.">
        <title>New reference genome sequences of hot pepper reveal the massive evolution of plant disease-resistance genes by retroduplication.</title>
        <authorList>
            <person name="Kim S."/>
            <person name="Park J."/>
            <person name="Yeom S.I."/>
            <person name="Kim Y.M."/>
            <person name="Seo E."/>
            <person name="Kim K.T."/>
            <person name="Kim M.S."/>
            <person name="Lee J.M."/>
            <person name="Cheong K."/>
            <person name="Shin H.S."/>
            <person name="Kim S.B."/>
            <person name="Han K."/>
            <person name="Lee J."/>
            <person name="Park M."/>
            <person name="Lee H.A."/>
            <person name="Lee H.Y."/>
            <person name="Lee Y."/>
            <person name="Oh S."/>
            <person name="Lee J.H."/>
            <person name="Choi E."/>
            <person name="Choi E."/>
            <person name="Lee S.E."/>
            <person name="Jeon J."/>
            <person name="Kim H."/>
            <person name="Choi G."/>
            <person name="Song H."/>
            <person name="Lee J."/>
            <person name="Lee S.C."/>
            <person name="Kwon J.K."/>
            <person name="Lee H.Y."/>
            <person name="Koo N."/>
            <person name="Hong Y."/>
            <person name="Kim R.W."/>
            <person name="Kang W.H."/>
            <person name="Huh J.H."/>
            <person name="Kang B.C."/>
            <person name="Yang T.J."/>
            <person name="Lee Y.H."/>
            <person name="Bennetzen J.L."/>
            <person name="Choi D."/>
        </authorList>
    </citation>
    <scope>NUCLEOTIDE SEQUENCE [LARGE SCALE GENOMIC DNA]</scope>
    <source>
        <strain evidence="6">cv. PBC81</strain>
    </source>
</reference>
<dbReference type="OrthoDB" id="581739at2759"/>
<evidence type="ECO:0000313" key="6">
    <source>
        <dbReference type="Proteomes" id="UP000224567"/>
    </source>
</evidence>
<feature type="coiled-coil region" evidence="3">
    <location>
        <begin position="42"/>
        <end position="76"/>
    </location>
</feature>
<protein>
    <recommendedName>
        <fullName evidence="4">Jacalin-type lectin domain-containing protein</fullName>
    </recommendedName>
</protein>
<dbReference type="Proteomes" id="UP000224567">
    <property type="component" value="Unassembled WGS sequence"/>
</dbReference>
<organism evidence="5 6">
    <name type="scientific">Capsicum baccatum</name>
    <name type="common">Peruvian pepper</name>
    <dbReference type="NCBI Taxonomy" id="33114"/>
    <lineage>
        <taxon>Eukaryota</taxon>
        <taxon>Viridiplantae</taxon>
        <taxon>Streptophyta</taxon>
        <taxon>Embryophyta</taxon>
        <taxon>Tracheophyta</taxon>
        <taxon>Spermatophyta</taxon>
        <taxon>Magnoliopsida</taxon>
        <taxon>eudicotyledons</taxon>
        <taxon>Gunneridae</taxon>
        <taxon>Pentapetalae</taxon>
        <taxon>asterids</taxon>
        <taxon>lamiids</taxon>
        <taxon>Solanales</taxon>
        <taxon>Solanaceae</taxon>
        <taxon>Solanoideae</taxon>
        <taxon>Capsiceae</taxon>
        <taxon>Capsicum</taxon>
    </lineage>
</organism>
<dbReference type="PANTHER" id="PTHR47293:SF81">
    <property type="entry name" value="INACTIVE PROTEIN RESTRICTED TEV MOVEMENT 1-LIKE"/>
    <property type="match status" value="1"/>
</dbReference>
<dbReference type="Gene3D" id="2.100.10.30">
    <property type="entry name" value="Jacalin-like lectin domain"/>
    <property type="match status" value="1"/>
</dbReference>
<dbReference type="InterPro" id="IPR036404">
    <property type="entry name" value="Jacalin-like_lectin_dom_sf"/>
</dbReference>
<comment type="similarity">
    <text evidence="1">Belongs to the jacalin lectin family.</text>
</comment>
<proteinExistence type="inferred from homology"/>
<evidence type="ECO:0000256" key="2">
    <source>
        <dbReference type="ARBA" id="ARBA00022734"/>
    </source>
</evidence>
<dbReference type="EMBL" id="MLFT02000012">
    <property type="protein sequence ID" value="PHT32265.1"/>
    <property type="molecule type" value="Genomic_DNA"/>
</dbReference>
<evidence type="ECO:0000256" key="3">
    <source>
        <dbReference type="SAM" id="Coils"/>
    </source>
</evidence>
<accession>A0A2G2VH00</accession>
<dbReference type="PANTHER" id="PTHR47293">
    <property type="entry name" value="JACALIN-RELATED LECTIN 3"/>
    <property type="match status" value="1"/>
</dbReference>
<sequence>MNQLLEEIKISASTDGPLVAKDNPYVAIDIAADDMTYPIWYIAILRDTMRELQRQVNDLKRELVAVRETMLAQREENKELFGMKREKAKLSRFLFPTTKLEFIHFNSCSLRMETLLSDAHGGVHNKNFNMVVLDHPSEFLTSMRGFHDVGLLDTPIYLRSVMFGTNKGACGPYDMKISVNYKVKEINFPVGVDRTFGGFHGTEHGHSIESIGVYMKAITSSMIAPRPHPRRIVVKREQD</sequence>
<evidence type="ECO:0000259" key="4">
    <source>
        <dbReference type="Pfam" id="PF01419"/>
    </source>
</evidence>
<dbReference type="AlphaFoldDB" id="A0A2G2VH00"/>
<comment type="caution">
    <text evidence="5">The sequence shown here is derived from an EMBL/GenBank/DDBJ whole genome shotgun (WGS) entry which is preliminary data.</text>
</comment>
<evidence type="ECO:0000313" key="5">
    <source>
        <dbReference type="EMBL" id="PHT32265.1"/>
    </source>
</evidence>
<gene>
    <name evidence="5" type="ORF">CQW23_28602</name>
</gene>
<evidence type="ECO:0000256" key="1">
    <source>
        <dbReference type="ARBA" id="ARBA00006568"/>
    </source>
</evidence>
<dbReference type="SUPFAM" id="SSF51101">
    <property type="entry name" value="Mannose-binding lectins"/>
    <property type="match status" value="1"/>
</dbReference>
<reference evidence="6" key="2">
    <citation type="journal article" date="2017" name="J. Anim. Genet.">
        <title>Multiple reference genome sequences of hot pepper reveal the massive evolution of plant disease resistance genes by retroduplication.</title>
        <authorList>
            <person name="Kim S."/>
            <person name="Park J."/>
            <person name="Yeom S.-I."/>
            <person name="Kim Y.-M."/>
            <person name="Seo E."/>
            <person name="Kim K.-T."/>
            <person name="Kim M.-S."/>
            <person name="Lee J.M."/>
            <person name="Cheong K."/>
            <person name="Shin H.-S."/>
            <person name="Kim S.-B."/>
            <person name="Han K."/>
            <person name="Lee J."/>
            <person name="Park M."/>
            <person name="Lee H.-A."/>
            <person name="Lee H.-Y."/>
            <person name="Lee Y."/>
            <person name="Oh S."/>
            <person name="Lee J.H."/>
            <person name="Choi E."/>
            <person name="Choi E."/>
            <person name="Lee S.E."/>
            <person name="Jeon J."/>
            <person name="Kim H."/>
            <person name="Choi G."/>
            <person name="Song H."/>
            <person name="Lee J."/>
            <person name="Lee S.-C."/>
            <person name="Kwon J.-K."/>
            <person name="Lee H.-Y."/>
            <person name="Koo N."/>
            <person name="Hong Y."/>
            <person name="Kim R.W."/>
            <person name="Kang W.-H."/>
            <person name="Huh J.H."/>
            <person name="Kang B.-C."/>
            <person name="Yang T.-J."/>
            <person name="Lee Y.-H."/>
            <person name="Bennetzen J.L."/>
            <person name="Choi D."/>
        </authorList>
    </citation>
    <scope>NUCLEOTIDE SEQUENCE [LARGE SCALE GENOMIC DNA]</scope>
    <source>
        <strain evidence="6">cv. PBC81</strain>
    </source>
</reference>
<feature type="domain" description="Jacalin-type lectin" evidence="4">
    <location>
        <begin position="113"/>
        <end position="214"/>
    </location>
</feature>
<dbReference type="InterPro" id="IPR001229">
    <property type="entry name" value="Jacalin-like_lectin_dom"/>
</dbReference>
<name>A0A2G2VH00_CAPBA</name>